<evidence type="ECO:0000313" key="5">
    <source>
        <dbReference type="EMBL" id="AUN30143.1"/>
    </source>
</evidence>
<dbReference type="InterPro" id="IPR009057">
    <property type="entry name" value="Homeodomain-like_sf"/>
</dbReference>
<proteinExistence type="predicted"/>
<dbReference type="AlphaFoldDB" id="A0A2K9NAG8"/>
<dbReference type="PANTHER" id="PTHR30055:SF234">
    <property type="entry name" value="HTH-TYPE TRANSCRIPTIONAL REGULATOR BETI"/>
    <property type="match status" value="1"/>
</dbReference>
<keyword evidence="3" id="KW-0238">DNA-binding</keyword>
<dbReference type="EMBL" id="CP025611">
    <property type="protein sequence ID" value="AUN30143.1"/>
    <property type="molecule type" value="Genomic_DNA"/>
</dbReference>
<keyword evidence="2" id="KW-0805">Transcription regulation</keyword>
<dbReference type="Gene3D" id="1.10.357.10">
    <property type="entry name" value="Tetracycline Repressor, domain 2"/>
    <property type="match status" value="1"/>
</dbReference>
<dbReference type="Proteomes" id="UP000234752">
    <property type="component" value="Chromosome eg_1"/>
</dbReference>
<organism evidence="5 6">
    <name type="scientific">Niveispirillum cyanobacteriorum</name>
    <dbReference type="NCBI Taxonomy" id="1612173"/>
    <lineage>
        <taxon>Bacteria</taxon>
        <taxon>Pseudomonadati</taxon>
        <taxon>Pseudomonadota</taxon>
        <taxon>Alphaproteobacteria</taxon>
        <taxon>Rhodospirillales</taxon>
        <taxon>Azospirillaceae</taxon>
        <taxon>Niveispirillum</taxon>
    </lineage>
</organism>
<sequence>MNGRDKGGRERIIQATVTLLLEMGLLAVQTRAVTERAGVGTGLLNHHFRWPELRAKAWEAIFEEVVADLWRTGEDPQGALNRFITESFDNSARPYWTLWIQAEALSATDKAMAATLARTRTALRHRFTALLEAGNAVGCWLLPRPAATAIRLEALRDGLVGMLLNGDAEIDAAQASYHLRHAITLERGDTPTLAAP</sequence>
<keyword evidence="6" id="KW-1185">Reference proteome</keyword>
<gene>
    <name evidence="5" type="ORF">C0V82_07795</name>
</gene>
<keyword evidence="4" id="KW-0804">Transcription</keyword>
<dbReference type="Pfam" id="PF13977">
    <property type="entry name" value="TetR_C_6"/>
    <property type="match status" value="1"/>
</dbReference>
<evidence type="ECO:0000256" key="4">
    <source>
        <dbReference type="ARBA" id="ARBA00023163"/>
    </source>
</evidence>
<protein>
    <submittedName>
        <fullName evidence="5">TetR family transcriptional regulator</fullName>
    </submittedName>
</protein>
<evidence type="ECO:0000256" key="2">
    <source>
        <dbReference type="ARBA" id="ARBA00023015"/>
    </source>
</evidence>
<dbReference type="RefSeq" id="WP_102111845.1">
    <property type="nucleotide sequence ID" value="NZ_BMGN01000002.1"/>
</dbReference>
<accession>A0A2K9NAG8</accession>
<dbReference type="InterPro" id="IPR039538">
    <property type="entry name" value="BetI_C"/>
</dbReference>
<dbReference type="GO" id="GO:0003700">
    <property type="term" value="F:DNA-binding transcription factor activity"/>
    <property type="evidence" value="ECO:0007669"/>
    <property type="project" value="TreeGrafter"/>
</dbReference>
<evidence type="ECO:0000256" key="3">
    <source>
        <dbReference type="ARBA" id="ARBA00023125"/>
    </source>
</evidence>
<keyword evidence="1" id="KW-0678">Repressor</keyword>
<dbReference type="SUPFAM" id="SSF48498">
    <property type="entry name" value="Tetracyclin repressor-like, C-terminal domain"/>
    <property type="match status" value="1"/>
</dbReference>
<dbReference type="InterPro" id="IPR050109">
    <property type="entry name" value="HTH-type_TetR-like_transc_reg"/>
</dbReference>
<name>A0A2K9NAG8_9PROT</name>
<dbReference type="GO" id="GO:0000976">
    <property type="term" value="F:transcription cis-regulatory region binding"/>
    <property type="evidence" value="ECO:0007669"/>
    <property type="project" value="TreeGrafter"/>
</dbReference>
<evidence type="ECO:0000256" key="1">
    <source>
        <dbReference type="ARBA" id="ARBA00022491"/>
    </source>
</evidence>
<dbReference type="Pfam" id="PF00440">
    <property type="entry name" value="TetR_N"/>
    <property type="match status" value="1"/>
</dbReference>
<evidence type="ECO:0000313" key="6">
    <source>
        <dbReference type="Proteomes" id="UP000234752"/>
    </source>
</evidence>
<dbReference type="PANTHER" id="PTHR30055">
    <property type="entry name" value="HTH-TYPE TRANSCRIPTIONAL REGULATOR RUTR"/>
    <property type="match status" value="1"/>
</dbReference>
<dbReference type="InterPro" id="IPR001647">
    <property type="entry name" value="HTH_TetR"/>
</dbReference>
<dbReference type="SUPFAM" id="SSF46689">
    <property type="entry name" value="Homeodomain-like"/>
    <property type="match status" value="1"/>
</dbReference>
<dbReference type="OrthoDB" id="8689326at2"/>
<dbReference type="InterPro" id="IPR036271">
    <property type="entry name" value="Tet_transcr_reg_TetR-rel_C_sf"/>
</dbReference>
<dbReference type="KEGG" id="ncb:C0V82_07795"/>
<reference evidence="5 6" key="1">
    <citation type="submission" date="2017-12" db="EMBL/GenBank/DDBJ databases">
        <title>Genomes of bacteria within cyanobacterial aggregates.</title>
        <authorList>
            <person name="Cai H."/>
        </authorList>
    </citation>
    <scope>NUCLEOTIDE SEQUENCE [LARGE SCALE GENOMIC DNA]</scope>
    <source>
        <strain evidence="5 6">TH16</strain>
    </source>
</reference>